<reference evidence="9" key="1">
    <citation type="submission" date="2021-03" db="EMBL/GenBank/DDBJ databases">
        <authorList>
            <person name="Li Z."/>
            <person name="Yang C."/>
        </authorList>
    </citation>
    <scope>NUCLEOTIDE SEQUENCE</scope>
    <source>
        <strain evidence="9">Dzin_1.0</strain>
        <tissue evidence="9">Leaf</tissue>
    </source>
</reference>
<dbReference type="AlphaFoldDB" id="A0A9D5C698"/>
<dbReference type="GO" id="GO:0006629">
    <property type="term" value="P:lipid metabolic process"/>
    <property type="evidence" value="ECO:0007669"/>
    <property type="project" value="UniProtKB-KW"/>
</dbReference>
<keyword evidence="10" id="KW-1185">Reference proteome</keyword>
<dbReference type="GO" id="GO:0005789">
    <property type="term" value="C:endoplasmic reticulum membrane"/>
    <property type="evidence" value="ECO:0007669"/>
    <property type="project" value="UniProtKB-SubCell"/>
</dbReference>
<evidence type="ECO:0000256" key="2">
    <source>
        <dbReference type="ARBA" id="ARBA00022692"/>
    </source>
</evidence>
<evidence type="ECO:0000256" key="8">
    <source>
        <dbReference type="SAM" id="Phobius"/>
    </source>
</evidence>
<evidence type="ECO:0000256" key="3">
    <source>
        <dbReference type="ARBA" id="ARBA00022824"/>
    </source>
</evidence>
<feature type="transmembrane region" description="Helical" evidence="8">
    <location>
        <begin position="131"/>
        <end position="151"/>
    </location>
</feature>
<keyword evidence="4 8" id="KW-1133">Transmembrane helix</keyword>
<feature type="transmembrane region" description="Helical" evidence="8">
    <location>
        <begin position="431"/>
        <end position="455"/>
    </location>
</feature>
<dbReference type="EMBL" id="JAGGNH010000007">
    <property type="protein sequence ID" value="KAJ0966973.1"/>
    <property type="molecule type" value="Genomic_DNA"/>
</dbReference>
<dbReference type="CDD" id="cd23995">
    <property type="entry name" value="Seipin_BSCL2_like"/>
    <property type="match status" value="1"/>
</dbReference>
<keyword evidence="6 8" id="KW-0472">Membrane</keyword>
<dbReference type="OrthoDB" id="3990054at2759"/>
<protein>
    <recommendedName>
        <fullName evidence="11">Seipin</fullName>
    </recommendedName>
</protein>
<keyword evidence="2 8" id="KW-0812">Transmembrane</keyword>
<evidence type="ECO:0000313" key="9">
    <source>
        <dbReference type="EMBL" id="KAJ0966973.1"/>
    </source>
</evidence>
<sequence>MSEDLPPSPPPPAMEPADPSSDLFFDALDAFPSPDPSSLPNGPDADIPSASSSTAPPPPPSLRRRRLAASRPASVRGRGVKNVPIIKENSSVPDKPVSSASAITSDQVTTGRDTPDENPTTSDAESPPPSLLVLIAGLIIKAILFQFSLLVNSLKFPFWVLYVSFLFVTDPFGTLSLAKDSVKERFLRVFKFFMEKLSPVVVELLGGRQGVGKFVVRLGCGFFWVIYVCLVLSGLLVTAFMVGMVVMRRVVEEPVRIVEELSFDYTKASPDAVVPLFSCGGENVGVGKRPVPPNHKLQMTISLTLPESDYNRDLGVFQVRAELLSSNGKVTSSSSHPCMLQFKSSHIRLIETFLKSGTLLAGYSSESQVLRLKMKGFTEGIEPTACIRVILEQRAQYRHGAGIPEIYAASLKLESELPFFKRMIWNWKKTLFIWICAWLFIFQLLIALVCCRPLVIPRMRLSDGPPRRQ</sequence>
<evidence type="ECO:0000256" key="4">
    <source>
        <dbReference type="ARBA" id="ARBA00022989"/>
    </source>
</evidence>
<dbReference type="InterPro" id="IPR009617">
    <property type="entry name" value="Seipin"/>
</dbReference>
<accession>A0A9D5C698</accession>
<feature type="compositionally biased region" description="Polar residues" evidence="7">
    <location>
        <begin position="88"/>
        <end position="124"/>
    </location>
</feature>
<evidence type="ECO:0000313" key="10">
    <source>
        <dbReference type="Proteomes" id="UP001085076"/>
    </source>
</evidence>
<organism evidence="9 10">
    <name type="scientific">Dioscorea zingiberensis</name>
    <dbReference type="NCBI Taxonomy" id="325984"/>
    <lineage>
        <taxon>Eukaryota</taxon>
        <taxon>Viridiplantae</taxon>
        <taxon>Streptophyta</taxon>
        <taxon>Embryophyta</taxon>
        <taxon>Tracheophyta</taxon>
        <taxon>Spermatophyta</taxon>
        <taxon>Magnoliopsida</taxon>
        <taxon>Liliopsida</taxon>
        <taxon>Dioscoreales</taxon>
        <taxon>Dioscoreaceae</taxon>
        <taxon>Dioscorea</taxon>
    </lineage>
</organism>
<feature type="region of interest" description="Disordered" evidence="7">
    <location>
        <begin position="1"/>
        <end position="127"/>
    </location>
</feature>
<keyword evidence="5" id="KW-0443">Lipid metabolism</keyword>
<evidence type="ECO:0000256" key="6">
    <source>
        <dbReference type="ARBA" id="ARBA00023136"/>
    </source>
</evidence>
<feature type="transmembrane region" description="Helical" evidence="8">
    <location>
        <begin position="222"/>
        <end position="246"/>
    </location>
</feature>
<evidence type="ECO:0008006" key="11">
    <source>
        <dbReference type="Google" id="ProtNLM"/>
    </source>
</evidence>
<comment type="subcellular location">
    <subcellularLocation>
        <location evidence="1">Endoplasmic reticulum membrane</location>
        <topology evidence="1">Multi-pass membrane protein</topology>
    </subcellularLocation>
</comment>
<dbReference type="GO" id="GO:0140042">
    <property type="term" value="P:lipid droplet formation"/>
    <property type="evidence" value="ECO:0007669"/>
    <property type="project" value="UniProtKB-ARBA"/>
</dbReference>
<feature type="transmembrane region" description="Helical" evidence="8">
    <location>
        <begin position="158"/>
        <end position="178"/>
    </location>
</feature>
<reference evidence="9" key="2">
    <citation type="journal article" date="2022" name="Hortic Res">
        <title>The genome of Dioscorea zingiberensis sheds light on the biosynthesis, origin and evolution of the medicinally important diosgenin saponins.</title>
        <authorList>
            <person name="Li Y."/>
            <person name="Tan C."/>
            <person name="Li Z."/>
            <person name="Guo J."/>
            <person name="Li S."/>
            <person name="Chen X."/>
            <person name="Wang C."/>
            <person name="Dai X."/>
            <person name="Yang H."/>
            <person name="Song W."/>
            <person name="Hou L."/>
            <person name="Xu J."/>
            <person name="Tong Z."/>
            <person name="Xu A."/>
            <person name="Yuan X."/>
            <person name="Wang W."/>
            <person name="Yang Q."/>
            <person name="Chen L."/>
            <person name="Sun Z."/>
            <person name="Wang K."/>
            <person name="Pan B."/>
            <person name="Chen J."/>
            <person name="Bao Y."/>
            <person name="Liu F."/>
            <person name="Qi X."/>
            <person name="Gang D.R."/>
            <person name="Wen J."/>
            <person name="Li J."/>
        </authorList>
    </citation>
    <scope>NUCLEOTIDE SEQUENCE</scope>
    <source>
        <strain evidence="9">Dzin_1.0</strain>
    </source>
</reference>
<gene>
    <name evidence="9" type="ORF">J5N97_023890</name>
</gene>
<name>A0A9D5C698_9LILI</name>
<evidence type="ECO:0000256" key="7">
    <source>
        <dbReference type="SAM" id="MobiDB-lite"/>
    </source>
</evidence>
<proteinExistence type="predicted"/>
<comment type="caution">
    <text evidence="9">The sequence shown here is derived from an EMBL/GenBank/DDBJ whole genome shotgun (WGS) entry which is preliminary data.</text>
</comment>
<dbReference type="PANTHER" id="PTHR21212:SF0">
    <property type="entry name" value="SEIPIN"/>
    <property type="match status" value="1"/>
</dbReference>
<dbReference type="Proteomes" id="UP001085076">
    <property type="component" value="Miscellaneous, Linkage group lg07"/>
</dbReference>
<evidence type="ECO:0000256" key="5">
    <source>
        <dbReference type="ARBA" id="ARBA00023098"/>
    </source>
</evidence>
<keyword evidence="3" id="KW-0256">Endoplasmic reticulum</keyword>
<dbReference type="PANTHER" id="PTHR21212">
    <property type="entry name" value="BERNARDINELLI-SEIP CONGENITAL LIPODYSTROPHY 2 HOMOLOG BSCL2 PROTEIN"/>
    <property type="match status" value="1"/>
</dbReference>
<evidence type="ECO:0000256" key="1">
    <source>
        <dbReference type="ARBA" id="ARBA00004477"/>
    </source>
</evidence>
<feature type="compositionally biased region" description="Pro residues" evidence="7">
    <location>
        <begin position="1"/>
        <end position="14"/>
    </location>
</feature>
<dbReference type="Pfam" id="PF06775">
    <property type="entry name" value="Seipin"/>
    <property type="match status" value="1"/>
</dbReference>